<dbReference type="AlphaFoldDB" id="A0AAE5H833"/>
<keyword evidence="1" id="KW-0812">Transmembrane</keyword>
<dbReference type="Proteomes" id="UP000822184">
    <property type="component" value="Unassembled WGS sequence"/>
</dbReference>
<protein>
    <submittedName>
        <fullName evidence="2">Uncharacterized protein</fullName>
    </submittedName>
</protein>
<proteinExistence type="predicted"/>
<sequence length="135" mass="15702">MEKNPAIIVALITAIAAIIAPIITSYNNNKTQLQLKNMDLFYKDKSDIYQRFCLAFETLDSWVHDLNENIDNEPLSNEYLNIHKLTYLISNDEVRTLLDELSSHFDKPAINEGKYEILKKEIIKSMNYDLQSFNN</sequence>
<gene>
    <name evidence="2" type="ORF">BCD95_004114</name>
</gene>
<evidence type="ECO:0000256" key="1">
    <source>
        <dbReference type="SAM" id="Phobius"/>
    </source>
</evidence>
<dbReference type="RefSeq" id="WP_077855559.1">
    <property type="nucleotide sequence ID" value="NZ_JABTDW010000001.1"/>
</dbReference>
<comment type="caution">
    <text evidence="2">The sequence shown here is derived from an EMBL/GenBank/DDBJ whole genome shotgun (WGS) entry which is preliminary data.</text>
</comment>
<keyword evidence="1" id="KW-1133">Transmembrane helix</keyword>
<feature type="transmembrane region" description="Helical" evidence="1">
    <location>
        <begin position="6"/>
        <end position="26"/>
    </location>
</feature>
<reference evidence="2" key="1">
    <citation type="submission" date="2020-06" db="EMBL/GenBank/DDBJ databases">
        <title>Genomic insights into acetone-butanol-ethanol (ABE) fermentation by sequencing solventogenic clostridia strains.</title>
        <authorList>
            <person name="Brown S."/>
        </authorList>
    </citation>
    <scope>NUCLEOTIDE SEQUENCE</scope>
    <source>
        <strain evidence="2">DJ123</strain>
    </source>
</reference>
<keyword evidence="1" id="KW-0472">Membrane</keyword>
<dbReference type="EMBL" id="JABTDW010000001">
    <property type="protein sequence ID" value="NSB15855.1"/>
    <property type="molecule type" value="Genomic_DNA"/>
</dbReference>
<evidence type="ECO:0000313" key="3">
    <source>
        <dbReference type="Proteomes" id="UP000822184"/>
    </source>
</evidence>
<accession>A0AAE5H833</accession>
<organism evidence="2 3">
    <name type="scientific">Clostridium beijerinckii</name>
    <name type="common">Clostridium MP</name>
    <dbReference type="NCBI Taxonomy" id="1520"/>
    <lineage>
        <taxon>Bacteria</taxon>
        <taxon>Bacillati</taxon>
        <taxon>Bacillota</taxon>
        <taxon>Clostridia</taxon>
        <taxon>Eubacteriales</taxon>
        <taxon>Clostridiaceae</taxon>
        <taxon>Clostridium</taxon>
    </lineage>
</organism>
<evidence type="ECO:0000313" key="2">
    <source>
        <dbReference type="EMBL" id="NSB15855.1"/>
    </source>
</evidence>
<name>A0AAE5H833_CLOBE</name>